<dbReference type="Proteomes" id="UP001183582">
    <property type="component" value="Unassembled WGS sequence"/>
</dbReference>
<proteinExistence type="predicted"/>
<name>A0AAJ2HC35_9MICO</name>
<accession>A0AAJ2HC35</accession>
<reference evidence="3 4" key="1">
    <citation type="submission" date="2021-06" db="EMBL/GenBank/DDBJ databases">
        <title>Genome-based taxonomic framework of Microbacterium strains isolated from marine environment, the description of four new species and reclassification of four preexisting species.</title>
        <authorList>
            <person name="Lee S.D."/>
            <person name="Kim S.-M."/>
            <person name="Byeon Y.-S."/>
            <person name="Yang H.L."/>
            <person name="Kim I.S."/>
        </authorList>
    </citation>
    <scope>NUCLEOTIDE SEQUENCE [LARGE SCALE GENOMIC DNA]</scope>
    <source>
        <strain evidence="3 4">KACC 20514</strain>
    </source>
</reference>
<evidence type="ECO:0000313" key="3">
    <source>
        <dbReference type="EMBL" id="MDS0244742.1"/>
    </source>
</evidence>
<keyword evidence="2" id="KW-1133">Transmembrane helix</keyword>
<feature type="transmembrane region" description="Helical" evidence="2">
    <location>
        <begin position="12"/>
        <end position="29"/>
    </location>
</feature>
<evidence type="ECO:0000256" key="1">
    <source>
        <dbReference type="SAM" id="MobiDB-lite"/>
    </source>
</evidence>
<sequence length="264" mass="28896">MEPVLFFLGSWWWIAPTAAGLGAVGYGAVTMPRRRARRLELDAARHDQYRAYQALQSARADVRAARADALSAKAARGGVPFAATPPEERRAIQAAKAAERAAAMHLRASRDRLKAVQVRFAQSGRSAPLPLEQLLARHDAIAARWLVYETDAGAALSFPQMLDARHPSTHAFLRAQYEAQRLRPATARAKMTAAQFVEYRDAVAAMEAAFDVAERDAQDTARRGVAGLRWNSPPPAVTPPTTPQPTTAHPTWPVPSRRAPTEDH</sequence>
<protein>
    <submittedName>
        <fullName evidence="3">Uncharacterized protein</fullName>
    </submittedName>
</protein>
<evidence type="ECO:0000313" key="4">
    <source>
        <dbReference type="Proteomes" id="UP001183582"/>
    </source>
</evidence>
<keyword evidence="2" id="KW-0812">Transmembrane</keyword>
<dbReference type="AlphaFoldDB" id="A0AAJ2HC35"/>
<dbReference type="GeneID" id="301457333"/>
<dbReference type="EMBL" id="JAHWXH010000001">
    <property type="protein sequence ID" value="MDS0244742.1"/>
    <property type="molecule type" value="Genomic_DNA"/>
</dbReference>
<evidence type="ECO:0000256" key="2">
    <source>
        <dbReference type="SAM" id="Phobius"/>
    </source>
</evidence>
<feature type="region of interest" description="Disordered" evidence="1">
    <location>
        <begin position="221"/>
        <end position="264"/>
    </location>
</feature>
<gene>
    <name evidence="3" type="ORF">KZC50_03850</name>
</gene>
<keyword evidence="2" id="KW-0472">Membrane</keyword>
<dbReference type="RefSeq" id="WP_310890680.1">
    <property type="nucleotide sequence ID" value="NZ_BAAAGR010000001.1"/>
</dbReference>
<feature type="compositionally biased region" description="Pro residues" evidence="1">
    <location>
        <begin position="232"/>
        <end position="243"/>
    </location>
</feature>
<organism evidence="3 4">
    <name type="scientific">Microbacterium aurantiacum</name>
    <dbReference type="NCBI Taxonomy" id="162393"/>
    <lineage>
        <taxon>Bacteria</taxon>
        <taxon>Bacillati</taxon>
        <taxon>Actinomycetota</taxon>
        <taxon>Actinomycetes</taxon>
        <taxon>Micrococcales</taxon>
        <taxon>Microbacteriaceae</taxon>
        <taxon>Microbacterium</taxon>
    </lineage>
</organism>
<comment type="caution">
    <text evidence="3">The sequence shown here is derived from an EMBL/GenBank/DDBJ whole genome shotgun (WGS) entry which is preliminary data.</text>
</comment>